<dbReference type="Proteomes" id="UP000027002">
    <property type="component" value="Chromosome 3"/>
</dbReference>
<organism evidence="9 10">
    <name type="scientific">Ustilaginoidea virens</name>
    <name type="common">Rice false smut fungus</name>
    <name type="synonym">Villosiclava virens</name>
    <dbReference type="NCBI Taxonomy" id="1159556"/>
    <lineage>
        <taxon>Eukaryota</taxon>
        <taxon>Fungi</taxon>
        <taxon>Dikarya</taxon>
        <taxon>Ascomycota</taxon>
        <taxon>Pezizomycotina</taxon>
        <taxon>Sordariomycetes</taxon>
        <taxon>Hypocreomycetidae</taxon>
        <taxon>Hypocreales</taxon>
        <taxon>Clavicipitaceae</taxon>
        <taxon>Ustilaginoidea</taxon>
    </lineage>
</organism>
<dbReference type="Gene3D" id="3.40.605.10">
    <property type="entry name" value="Aldehyde Dehydrogenase, Chain A, domain 1"/>
    <property type="match status" value="1"/>
</dbReference>
<evidence type="ECO:0000256" key="5">
    <source>
        <dbReference type="PROSITE-ProRule" id="PRU10007"/>
    </source>
</evidence>
<reference evidence="9" key="1">
    <citation type="submission" date="2020-03" db="EMBL/GenBank/DDBJ databases">
        <title>A mixture of massive structural variations and highly conserved coding sequences in Ustilaginoidea virens genome.</title>
        <authorList>
            <person name="Zhang K."/>
            <person name="Zhao Z."/>
            <person name="Zhang Z."/>
            <person name="Li Y."/>
            <person name="Hsiang T."/>
            <person name="Sun W."/>
        </authorList>
    </citation>
    <scope>NUCLEOTIDE SEQUENCE</scope>
    <source>
        <strain evidence="9">UV-8b</strain>
    </source>
</reference>
<evidence type="ECO:0000259" key="8">
    <source>
        <dbReference type="Pfam" id="PF00171"/>
    </source>
</evidence>
<feature type="domain" description="Aldehyde dehydrogenase" evidence="8">
    <location>
        <begin position="57"/>
        <end position="523"/>
    </location>
</feature>
<evidence type="ECO:0000256" key="1">
    <source>
        <dbReference type="ARBA" id="ARBA00009986"/>
    </source>
</evidence>
<dbReference type="GeneID" id="66064354"/>
<protein>
    <recommendedName>
        <fullName evidence="3">aldehyde dehydrogenase (NAD(+))</fullName>
        <ecNumber evidence="3">1.2.1.3</ecNumber>
    </recommendedName>
</protein>
<dbReference type="FunFam" id="3.40.605.10:FF:000050">
    <property type="entry name" value="Aldehyde dehydrogenase, mitochondrial"/>
    <property type="match status" value="1"/>
</dbReference>
<dbReference type="InterPro" id="IPR016163">
    <property type="entry name" value="Ald_DH_C"/>
</dbReference>
<name>A0A8E5HQ57_USTVR</name>
<keyword evidence="2 6" id="KW-0560">Oxidoreductase</keyword>
<evidence type="ECO:0000256" key="6">
    <source>
        <dbReference type="RuleBase" id="RU003345"/>
    </source>
</evidence>
<evidence type="ECO:0000256" key="3">
    <source>
        <dbReference type="ARBA" id="ARBA00024226"/>
    </source>
</evidence>
<dbReference type="SUPFAM" id="SSF53720">
    <property type="entry name" value="ALDH-like"/>
    <property type="match status" value="1"/>
</dbReference>
<dbReference type="Gene3D" id="3.40.309.10">
    <property type="entry name" value="Aldehyde Dehydrogenase, Chain A, domain 2"/>
    <property type="match status" value="1"/>
</dbReference>
<evidence type="ECO:0000256" key="7">
    <source>
        <dbReference type="SAM" id="MobiDB-lite"/>
    </source>
</evidence>
<dbReference type="AlphaFoldDB" id="A0A8E5HQ57"/>
<evidence type="ECO:0000313" key="10">
    <source>
        <dbReference type="Proteomes" id="UP000027002"/>
    </source>
</evidence>
<dbReference type="Pfam" id="PF00171">
    <property type="entry name" value="Aldedh"/>
    <property type="match status" value="1"/>
</dbReference>
<evidence type="ECO:0000313" key="9">
    <source>
        <dbReference type="EMBL" id="QUC19335.1"/>
    </source>
</evidence>
<evidence type="ECO:0000256" key="2">
    <source>
        <dbReference type="ARBA" id="ARBA00023002"/>
    </source>
</evidence>
<dbReference type="KEGG" id="uvi:66064354"/>
<dbReference type="RefSeq" id="XP_042997008.1">
    <property type="nucleotide sequence ID" value="XM_043141074.1"/>
</dbReference>
<comment type="catalytic activity">
    <reaction evidence="4">
        <text>an aldehyde + NAD(+) + H2O = a carboxylate + NADH + 2 H(+)</text>
        <dbReference type="Rhea" id="RHEA:16185"/>
        <dbReference type="ChEBI" id="CHEBI:15377"/>
        <dbReference type="ChEBI" id="CHEBI:15378"/>
        <dbReference type="ChEBI" id="CHEBI:17478"/>
        <dbReference type="ChEBI" id="CHEBI:29067"/>
        <dbReference type="ChEBI" id="CHEBI:57540"/>
        <dbReference type="ChEBI" id="CHEBI:57945"/>
        <dbReference type="EC" id="1.2.1.3"/>
    </reaction>
</comment>
<dbReference type="InterPro" id="IPR016161">
    <property type="entry name" value="Ald_DH/histidinol_DH"/>
</dbReference>
<dbReference type="PROSITE" id="PS00687">
    <property type="entry name" value="ALDEHYDE_DEHYDR_GLU"/>
    <property type="match status" value="1"/>
</dbReference>
<dbReference type="InterPro" id="IPR016162">
    <property type="entry name" value="Ald_DH_N"/>
</dbReference>
<feature type="region of interest" description="Disordered" evidence="7">
    <location>
        <begin position="1"/>
        <end position="32"/>
    </location>
</feature>
<dbReference type="InterPro" id="IPR015590">
    <property type="entry name" value="Aldehyde_DH_dom"/>
</dbReference>
<evidence type="ECO:0000256" key="4">
    <source>
        <dbReference type="ARBA" id="ARBA00049194"/>
    </source>
</evidence>
<dbReference type="OrthoDB" id="310895at2759"/>
<proteinExistence type="inferred from homology"/>
<dbReference type="GO" id="GO:0004029">
    <property type="term" value="F:aldehyde dehydrogenase (NAD+) activity"/>
    <property type="evidence" value="ECO:0007669"/>
    <property type="project" value="UniProtKB-EC"/>
</dbReference>
<comment type="similarity">
    <text evidence="1 6">Belongs to the aldehyde dehydrogenase family.</text>
</comment>
<keyword evidence="10" id="KW-1185">Reference proteome</keyword>
<dbReference type="InterPro" id="IPR029510">
    <property type="entry name" value="Ald_DH_CS_GLU"/>
</dbReference>
<feature type="compositionally biased region" description="Polar residues" evidence="7">
    <location>
        <begin position="22"/>
        <end position="32"/>
    </location>
</feature>
<accession>A0A8E5HQ57</accession>
<sequence length="530" mass="56888">MPGAMGRPMPTRRLRGWARPCSTRSTPPSNQQVQVRLTAPNGKSWIQPSGLFIDNQFVASKQGGTIASTNPYTEEAICSVAAASPDDVDAAVWSARLALKHPSWKSLSGSDRGRLMNRLADLVDEHRETLATIESLDNGKPLSASLAWDIPHFSEVLRYYAGYCDKIHGSFVDMGRRRMAYTVKQPVGVCGQIIPWNYPVAMAAWKLGPALCCGNTVVLKLAEQTPLSMLYVAKLVRDAGFPPGVVNIINGHGPVAGAALASHRHVDKVAFTGSTATGKAVMRMASTRMKPVTLETGGKSPLIVFDDANLDQAVRWAHEGVMANQGQVCTATSRLLVQDGVYDEFVGRLAEHTRKTSVLGDPFEDGTYQGPQVSAGQRDGVLSYIEAAQGDAGTTVLHPCGPPAELPARGYFAPPTIFANVRVDAPVFTEEIFGPCAAVARFGTEREAVEAANASRYGLAGAVFTRDLGRAHRMARELDVGMVWLNSSNDGDVRVPFGGVKESGIGRELGEEGLRAYHAVKAVFVNLTDD</sequence>
<gene>
    <name evidence="9" type="ORF">UV8b_03576</name>
</gene>
<dbReference type="EMBL" id="CP072755">
    <property type="protein sequence ID" value="QUC19335.1"/>
    <property type="molecule type" value="Genomic_DNA"/>
</dbReference>
<dbReference type="EC" id="1.2.1.3" evidence="3"/>
<feature type="active site" evidence="5">
    <location>
        <position position="295"/>
    </location>
</feature>
<dbReference type="PANTHER" id="PTHR11699">
    <property type="entry name" value="ALDEHYDE DEHYDROGENASE-RELATED"/>
    <property type="match status" value="1"/>
</dbReference>
<dbReference type="FunFam" id="3.40.309.10:FF:000012">
    <property type="entry name" value="Betaine aldehyde dehydrogenase"/>
    <property type="match status" value="1"/>
</dbReference>